<organism evidence="1 2">
    <name type="scientific">Penicillium nordicum</name>
    <dbReference type="NCBI Taxonomy" id="229535"/>
    <lineage>
        <taxon>Eukaryota</taxon>
        <taxon>Fungi</taxon>
        <taxon>Dikarya</taxon>
        <taxon>Ascomycota</taxon>
        <taxon>Pezizomycotina</taxon>
        <taxon>Eurotiomycetes</taxon>
        <taxon>Eurotiomycetidae</taxon>
        <taxon>Eurotiales</taxon>
        <taxon>Aspergillaceae</taxon>
        <taxon>Penicillium</taxon>
    </lineage>
</organism>
<gene>
    <name evidence="1" type="ORF">ACN38_g3876</name>
</gene>
<dbReference type="AlphaFoldDB" id="A0A0M8P4F8"/>
<accession>A0A0M8P4F8</accession>
<proteinExistence type="predicted"/>
<comment type="caution">
    <text evidence="1">The sequence shown here is derived from an EMBL/GenBank/DDBJ whole genome shotgun (WGS) entry which is preliminary data.</text>
</comment>
<dbReference type="Proteomes" id="UP000037696">
    <property type="component" value="Unassembled WGS sequence"/>
</dbReference>
<evidence type="ECO:0000313" key="1">
    <source>
        <dbReference type="EMBL" id="KOS45226.1"/>
    </source>
</evidence>
<reference evidence="1 2" key="1">
    <citation type="submission" date="2015-08" db="EMBL/GenBank/DDBJ databases">
        <title>Genome sequencing of Penicillium nordicum.</title>
        <authorList>
            <person name="Nguyen H.D."/>
            <person name="Seifert K.A."/>
        </authorList>
    </citation>
    <scope>NUCLEOTIDE SEQUENCE [LARGE SCALE GENOMIC DNA]</scope>
    <source>
        <strain evidence="1 2">DAOMC 185683</strain>
    </source>
</reference>
<sequence length="78" mass="8875">MLNKDLKLRGFKERKFKQKCVQGTTECNVDLDGPRVRDGEERKKEREKLGGRGYLYLFNGLGKQGNCGGRVSPKREGT</sequence>
<keyword evidence="2" id="KW-1185">Reference proteome</keyword>
<name>A0A0M8P4F8_9EURO</name>
<evidence type="ECO:0000313" key="2">
    <source>
        <dbReference type="Proteomes" id="UP000037696"/>
    </source>
</evidence>
<dbReference type="EMBL" id="LHQQ01000047">
    <property type="protein sequence ID" value="KOS45226.1"/>
    <property type="molecule type" value="Genomic_DNA"/>
</dbReference>
<protein>
    <submittedName>
        <fullName evidence="1">Uncharacterized protein</fullName>
    </submittedName>
</protein>